<dbReference type="PANTHER" id="PTHR30506">
    <property type="entry name" value="INNER MEMBRANE PROTEIN"/>
    <property type="match status" value="1"/>
</dbReference>
<organism evidence="9 10">
    <name type="scientific">Luteimicrobium subarcticum</name>
    <dbReference type="NCBI Taxonomy" id="620910"/>
    <lineage>
        <taxon>Bacteria</taxon>
        <taxon>Bacillati</taxon>
        <taxon>Actinomycetota</taxon>
        <taxon>Actinomycetes</taxon>
        <taxon>Micrococcales</taxon>
        <taxon>Luteimicrobium</taxon>
    </lineage>
</organism>
<reference evidence="9 10" key="1">
    <citation type="submission" date="2017-11" db="EMBL/GenBank/DDBJ databases">
        <title>Genomic Encyclopedia of Archaeal and Bacterial Type Strains, Phase II (KMG-II): From Individual Species to Whole Genera.</title>
        <authorList>
            <person name="Goeker M."/>
        </authorList>
    </citation>
    <scope>NUCLEOTIDE SEQUENCE [LARGE SCALE GENOMIC DNA]</scope>
    <source>
        <strain evidence="9 10">DSM 22413</strain>
    </source>
</reference>
<protein>
    <submittedName>
        <fullName evidence="9">Putative membrane protein YeiH</fullName>
    </submittedName>
</protein>
<feature type="transmembrane region" description="Helical" evidence="7">
    <location>
        <begin position="63"/>
        <end position="83"/>
    </location>
</feature>
<accession>A0A2M8W478</accession>
<keyword evidence="4 7" id="KW-0812">Transmembrane</keyword>
<dbReference type="GO" id="GO:0005886">
    <property type="term" value="C:plasma membrane"/>
    <property type="evidence" value="ECO:0007669"/>
    <property type="project" value="UniProtKB-SubCell"/>
</dbReference>
<comment type="subcellular location">
    <subcellularLocation>
        <location evidence="1">Cell membrane</location>
        <topology evidence="1">Multi-pass membrane protein</topology>
    </subcellularLocation>
</comment>
<evidence type="ECO:0000313" key="9">
    <source>
        <dbReference type="EMBL" id="PJI85709.1"/>
    </source>
</evidence>
<keyword evidence="6 7" id="KW-0472">Membrane</keyword>
<dbReference type="Proteomes" id="UP000231586">
    <property type="component" value="Unassembled WGS sequence"/>
</dbReference>
<dbReference type="Pfam" id="PF03458">
    <property type="entry name" value="Gly_transporter"/>
    <property type="match status" value="2"/>
</dbReference>
<feature type="domain" description="Glycine transporter" evidence="8">
    <location>
        <begin position="96"/>
        <end position="170"/>
    </location>
</feature>
<dbReference type="PANTHER" id="PTHR30506:SF3">
    <property type="entry name" value="UPF0126 INNER MEMBRANE PROTEIN YADS-RELATED"/>
    <property type="match status" value="1"/>
</dbReference>
<feature type="transmembrane region" description="Helical" evidence="7">
    <location>
        <begin position="153"/>
        <end position="170"/>
    </location>
</feature>
<comment type="similarity">
    <text evidence="2">Belongs to the UPF0126 family.</text>
</comment>
<evidence type="ECO:0000256" key="4">
    <source>
        <dbReference type="ARBA" id="ARBA00022692"/>
    </source>
</evidence>
<dbReference type="AlphaFoldDB" id="A0A2M8W478"/>
<feature type="transmembrane region" description="Helical" evidence="7">
    <location>
        <begin position="120"/>
        <end position="141"/>
    </location>
</feature>
<keyword evidence="10" id="KW-1185">Reference proteome</keyword>
<evidence type="ECO:0000256" key="3">
    <source>
        <dbReference type="ARBA" id="ARBA00022475"/>
    </source>
</evidence>
<feature type="transmembrane region" description="Helical" evidence="7">
    <location>
        <begin position="6"/>
        <end position="25"/>
    </location>
</feature>
<comment type="caution">
    <text evidence="9">The sequence shown here is derived from an EMBL/GenBank/DDBJ whole genome shotgun (WGS) entry which is preliminary data.</text>
</comment>
<feature type="transmembrane region" description="Helical" evidence="7">
    <location>
        <begin position="32"/>
        <end position="51"/>
    </location>
</feature>
<dbReference type="RefSeq" id="WP_245859258.1">
    <property type="nucleotide sequence ID" value="NZ_PGTZ01000011.1"/>
</dbReference>
<dbReference type="EMBL" id="PGTZ01000011">
    <property type="protein sequence ID" value="PJI85709.1"/>
    <property type="molecule type" value="Genomic_DNA"/>
</dbReference>
<evidence type="ECO:0000256" key="1">
    <source>
        <dbReference type="ARBA" id="ARBA00004651"/>
    </source>
</evidence>
<evidence type="ECO:0000256" key="5">
    <source>
        <dbReference type="ARBA" id="ARBA00022989"/>
    </source>
</evidence>
<feature type="transmembrane region" description="Helical" evidence="7">
    <location>
        <begin position="176"/>
        <end position="193"/>
    </location>
</feature>
<keyword evidence="3" id="KW-1003">Cell membrane</keyword>
<evidence type="ECO:0000256" key="2">
    <source>
        <dbReference type="ARBA" id="ARBA00008193"/>
    </source>
</evidence>
<evidence type="ECO:0000259" key="8">
    <source>
        <dbReference type="Pfam" id="PF03458"/>
    </source>
</evidence>
<evidence type="ECO:0000256" key="6">
    <source>
        <dbReference type="ARBA" id="ARBA00023136"/>
    </source>
</evidence>
<feature type="transmembrane region" description="Helical" evidence="7">
    <location>
        <begin position="95"/>
        <end position="114"/>
    </location>
</feature>
<name>A0A2M8W478_9MICO</name>
<dbReference type="InterPro" id="IPR005115">
    <property type="entry name" value="Gly_transporter"/>
</dbReference>
<evidence type="ECO:0000256" key="7">
    <source>
        <dbReference type="SAM" id="Phobius"/>
    </source>
</evidence>
<feature type="domain" description="Glycine transporter" evidence="8">
    <location>
        <begin position="10"/>
        <end position="84"/>
    </location>
</feature>
<evidence type="ECO:0000313" key="10">
    <source>
        <dbReference type="Proteomes" id="UP000231586"/>
    </source>
</evidence>
<keyword evidence="5 7" id="KW-1133">Transmembrane helix</keyword>
<proteinExistence type="inferred from homology"/>
<sequence>MLLPSDLQSALEVAGVFFAALSGALSAVRKRLDLFGVLVLAWVTGLGGGILRDVLIGAVPPVGIADPALVLTVLVAGFATSLFHLRIERLRRAVVVLDAFALGLFVVVGTLKGLQYDVGWLAALFVGTITGIGGGVVRDVLTGSVPLVLQDRQLYAIPALAGSGAVVVLWETGTLNGWTGMGVVAGVVAFRILSLWRGWVVPEAATGGWPSLWQTRRRKP</sequence>
<gene>
    <name evidence="9" type="ORF">CLV34_2899</name>
</gene>